<dbReference type="Pfam" id="PF17962">
    <property type="entry name" value="bMG6"/>
    <property type="match status" value="1"/>
</dbReference>
<reference evidence="5 6" key="1">
    <citation type="journal article" date="2015" name="Microbes Environ.">
        <title>Distribution and evolution of nitrogen fixation genes in the phylum bacteroidetes.</title>
        <authorList>
            <person name="Inoue J."/>
            <person name="Oshima K."/>
            <person name="Suda W."/>
            <person name="Sakamoto M."/>
            <person name="Iino T."/>
            <person name="Noda S."/>
            <person name="Hongoh Y."/>
            <person name="Hattori M."/>
            <person name="Ohkuma M."/>
        </authorList>
    </citation>
    <scope>NUCLEOTIDE SEQUENCE [LARGE SCALE GENOMIC DNA]</scope>
    <source>
        <strain evidence="5">JCM 15548</strain>
    </source>
</reference>
<dbReference type="CDD" id="cd02891">
    <property type="entry name" value="A2M_like"/>
    <property type="match status" value="1"/>
</dbReference>
<evidence type="ECO:0000259" key="3">
    <source>
        <dbReference type="SMART" id="SM01359"/>
    </source>
</evidence>
<proteinExistence type="inferred from homology"/>
<keyword evidence="6" id="KW-1185">Reference proteome</keyword>
<evidence type="ECO:0000256" key="2">
    <source>
        <dbReference type="ARBA" id="ARBA00022729"/>
    </source>
</evidence>
<dbReference type="InterPro" id="IPR041203">
    <property type="entry name" value="Bact_A2M_MG5"/>
</dbReference>
<dbReference type="Pfam" id="PF00207">
    <property type="entry name" value="A2M"/>
    <property type="match status" value="1"/>
</dbReference>
<dbReference type="GO" id="GO:0004866">
    <property type="term" value="F:endopeptidase inhibitor activity"/>
    <property type="evidence" value="ECO:0007669"/>
    <property type="project" value="InterPro"/>
</dbReference>
<dbReference type="Pfam" id="PF01835">
    <property type="entry name" value="MG2"/>
    <property type="match status" value="1"/>
</dbReference>
<dbReference type="InterPro" id="IPR008930">
    <property type="entry name" value="Terpenoid_cyclase/PrenylTrfase"/>
</dbReference>
<dbReference type="Proteomes" id="UP000032900">
    <property type="component" value="Unassembled WGS sequence"/>
</dbReference>
<accession>A0A0E9LX89</accession>
<dbReference type="SMART" id="SM01419">
    <property type="entry name" value="Thiol-ester_cl"/>
    <property type="match status" value="1"/>
</dbReference>
<sequence length="1338" mass="148118">MASNLGVIAKSGIGASLHAYITDLSTTAPMADASLEVLNYQLQSLAKGQTDAEGMARLNISKGKPFLLVVKKDQQRGYLRLDEGHALSVSRFDVAGQTLRDGLKGYLYGERGVWRPGDSIFVSFIPEDKQRRLPDNHPVTFELINPRGQLVKRMVSSHPENLIYTFRTATAEDAPTGFWQARVSLGDAVFEQPLRIETIKPNRLRVELTFGAEVLSTSQSNTIAFKSEWLHGAAAANLKADLNVSVKPIKTTFDKYPGYLFDDAARRFEPSERTLFDGRLDANGEATITMPAGTNYRAPGFLNATFTSRVYEEGGSFSIQQTNKKMSPYKTYVGIRTPEGDKNNYLITDKDYQIDLATVSETGRAMSVQNLKYTIYKINWRWWWDRSEEDLARYVSSGSATEIQSGTVHTSNGKGTLPFKIEHPEWGRYLIRVEDGQDGHATSATVLVDWPGWAQKPGRGGADVAAMLLFNTDKEKYETGQTATVTFPSSGEGRALVSLENGAGVLRSWWVQPQAESTSFTFEVTEEMTPNIYVHISYLQPHQRKNNDLPIRLYGVIPVMVHNSASILSPEIKTATEWRPMQKATVEVSEANNQSMSYTLAIVDDGLLDLTNFKTPNAWNLFNAREALGSKTWDIYDFVLGAYGGRIERIFGIGGGDDLIGANAKNQTRRFEPMVKFMGPFDLKKRGKNKHDIDIPNYTGSVRVMVVATSGQANGSAEQRVAIKQPLMVWSSMPRVLGPDETVLLPVTVFASGQAVGRVKVRVALDDLLTATGQEEQTVVFDQEGEQTIYFELKAGAQIGVSKIEVTAQSGSESGSNTIHLPVRNPNPPMTVVQSVTIPKQSSQTIDYALFGVAGSNSSVLELSTIPPIDFGRRLKFLLQYPHGCIEQITSGGFPQLYMPDIMEMKVGELSLTQANVQSVMNRLRSYQTADGGLAYWPGGNQSDEWGTSYAGHFMLEAEKKGYTIPQSIKQAWLGYQKNKAGAWVPDRSGRYHGSDFVQAYRLFTLALAGETEIGGMNRLRQQPNLSNPAKWRLAAAYAYAGMGEVAKEVAQSLPTANPQQVYAFTYGSETRDLAMVIETLLLMGEREQAAPLTRQLANSLNSDQWMSTQTTAYSLLALSRYTQGRPSGSGPTKAAFKVNKERAQKISFTKPLFREVLQLESRPKGQMLIENGSDKEIFAQLILGGQPLKDSLSLKSASGLTMQMEYRTLDNRPIDIASLPQGTDFKAIVTLGNPGAGTITNLALTQIFPSGWEIRNTRMEASAQVHELDQPDYRDVRDDRVLSYLDLNRGQSKKLVVLLHASYAGEFFLPAVTCEAMYDHNIRALEPGQWVRVLREE</sequence>
<dbReference type="Pfam" id="PF17973">
    <property type="entry name" value="bMG10"/>
    <property type="match status" value="1"/>
</dbReference>
<comment type="caution">
    <text evidence="5">The sequence shown here is derived from an EMBL/GenBank/DDBJ whole genome shotgun (WGS) entry which is preliminary data.</text>
</comment>
<dbReference type="InterPro" id="IPR051802">
    <property type="entry name" value="YfhM-like"/>
</dbReference>
<dbReference type="EMBL" id="BAZW01000015">
    <property type="protein sequence ID" value="GAO29903.1"/>
    <property type="molecule type" value="Genomic_DNA"/>
</dbReference>
<feature type="domain" description="Alpha-2-macroglobulin" evidence="4">
    <location>
        <begin position="675"/>
        <end position="763"/>
    </location>
</feature>
<keyword evidence="2" id="KW-0732">Signal</keyword>
<dbReference type="InterPro" id="IPR002890">
    <property type="entry name" value="MG2"/>
</dbReference>
<evidence type="ECO:0000259" key="4">
    <source>
        <dbReference type="SMART" id="SM01360"/>
    </source>
</evidence>
<dbReference type="InterPro" id="IPR021868">
    <property type="entry name" value="Alpha_2_Macroglob_MG3"/>
</dbReference>
<dbReference type="PANTHER" id="PTHR40094">
    <property type="entry name" value="ALPHA-2-MACROGLOBULIN HOMOLOG"/>
    <property type="match status" value="1"/>
</dbReference>
<dbReference type="InterPro" id="IPR041246">
    <property type="entry name" value="Bact_MG10"/>
</dbReference>
<comment type="similarity">
    <text evidence="1">Belongs to the protease inhibitor I39 (alpha-2-macroglobulin) family. Bacterial alpha-2-macroglobulin subfamily.</text>
</comment>
<dbReference type="Pfam" id="PF11974">
    <property type="entry name" value="bMG3"/>
    <property type="match status" value="1"/>
</dbReference>
<dbReference type="SMART" id="SM01360">
    <property type="entry name" value="A2M"/>
    <property type="match status" value="1"/>
</dbReference>
<protein>
    <recommendedName>
        <fullName evidence="7">Alpha-2-macroglobulin domain-containing protein</fullName>
    </recommendedName>
</protein>
<dbReference type="SUPFAM" id="SSF48239">
    <property type="entry name" value="Terpenoid cyclases/Protein prenyltransferases"/>
    <property type="match status" value="1"/>
</dbReference>
<dbReference type="InterPro" id="IPR041462">
    <property type="entry name" value="Bact_A2M_MG6"/>
</dbReference>
<name>A0A0E9LX89_9BACT</name>
<gene>
    <name evidence="5" type="ORF">JCM15548_12138</name>
</gene>
<dbReference type="Gene3D" id="1.50.10.20">
    <property type="match status" value="1"/>
</dbReference>
<feature type="domain" description="Alpha-2-macroglobulin bait region" evidence="3">
    <location>
        <begin position="468"/>
        <end position="610"/>
    </location>
</feature>
<dbReference type="STRING" id="1236989.JCM15548_12138"/>
<dbReference type="RefSeq" id="WP_062124530.1">
    <property type="nucleotide sequence ID" value="NZ_BAZW01000015.1"/>
</dbReference>
<dbReference type="SMART" id="SM01359">
    <property type="entry name" value="A2M_N_2"/>
    <property type="match status" value="1"/>
</dbReference>
<evidence type="ECO:0000256" key="1">
    <source>
        <dbReference type="ARBA" id="ARBA00010556"/>
    </source>
</evidence>
<dbReference type="InterPro" id="IPR001599">
    <property type="entry name" value="Macroglobln_a2"/>
</dbReference>
<organism evidence="5 6">
    <name type="scientific">Geofilum rubicundum JCM 15548</name>
    <dbReference type="NCBI Taxonomy" id="1236989"/>
    <lineage>
        <taxon>Bacteria</taxon>
        <taxon>Pseudomonadati</taxon>
        <taxon>Bacteroidota</taxon>
        <taxon>Bacteroidia</taxon>
        <taxon>Marinilabiliales</taxon>
        <taxon>Marinilabiliaceae</taxon>
        <taxon>Geofilum</taxon>
    </lineage>
</organism>
<dbReference type="Gene3D" id="2.60.40.1930">
    <property type="match status" value="1"/>
</dbReference>
<evidence type="ECO:0000313" key="6">
    <source>
        <dbReference type="Proteomes" id="UP000032900"/>
    </source>
</evidence>
<evidence type="ECO:0008006" key="7">
    <source>
        <dbReference type="Google" id="ProtNLM"/>
    </source>
</evidence>
<dbReference type="Pfam" id="PF17972">
    <property type="entry name" value="bMG5"/>
    <property type="match status" value="1"/>
</dbReference>
<dbReference type="PANTHER" id="PTHR40094:SF1">
    <property type="entry name" value="UBIQUITIN DOMAIN-CONTAINING PROTEIN"/>
    <property type="match status" value="1"/>
</dbReference>
<dbReference type="InterPro" id="IPR011625">
    <property type="entry name" value="A2M_N_BRD"/>
</dbReference>
<evidence type="ECO:0000313" key="5">
    <source>
        <dbReference type="EMBL" id="GAO29903.1"/>
    </source>
</evidence>
<dbReference type="InterPro" id="IPR047565">
    <property type="entry name" value="Alpha-macroglob_thiol-ester_cl"/>
</dbReference>
<dbReference type="Pfam" id="PF07703">
    <property type="entry name" value="A2M_BRD"/>
    <property type="match status" value="1"/>
</dbReference>